<dbReference type="OMA" id="NVWVPQD"/>
<dbReference type="eggNOG" id="ENOG502T3Z8">
    <property type="taxonomic scope" value="Eukaryota"/>
</dbReference>
<gene>
    <name evidence="2" type="ORF">CRE_13515</name>
</gene>
<name>E3MR27_CAERE</name>
<accession>E3MR27</accession>
<feature type="compositionally biased region" description="Polar residues" evidence="1">
    <location>
        <begin position="571"/>
        <end position="590"/>
    </location>
</feature>
<feature type="compositionally biased region" description="Basic and acidic residues" evidence="1">
    <location>
        <begin position="1"/>
        <end position="11"/>
    </location>
</feature>
<evidence type="ECO:0000313" key="3">
    <source>
        <dbReference type="Proteomes" id="UP000008281"/>
    </source>
</evidence>
<evidence type="ECO:0000313" key="2">
    <source>
        <dbReference type="EMBL" id="EFP07203.1"/>
    </source>
</evidence>
<feature type="region of interest" description="Disordered" evidence="1">
    <location>
        <begin position="505"/>
        <end position="558"/>
    </location>
</feature>
<feature type="compositionally biased region" description="Polar residues" evidence="1">
    <location>
        <begin position="753"/>
        <end position="769"/>
    </location>
</feature>
<dbReference type="Proteomes" id="UP000008281">
    <property type="component" value="Unassembled WGS sequence"/>
</dbReference>
<feature type="region of interest" description="Disordered" evidence="1">
    <location>
        <begin position="181"/>
        <end position="207"/>
    </location>
</feature>
<feature type="region of interest" description="Disordered" evidence="1">
    <location>
        <begin position="1"/>
        <end position="22"/>
    </location>
</feature>
<feature type="compositionally biased region" description="Polar residues" evidence="1">
    <location>
        <begin position="993"/>
        <end position="1003"/>
    </location>
</feature>
<dbReference type="FunCoup" id="E3MR27">
    <property type="interactions" value="1250"/>
</dbReference>
<keyword evidence="3" id="KW-1185">Reference proteome</keyword>
<dbReference type="STRING" id="31234.E3MR27"/>
<feature type="compositionally biased region" description="Pro residues" evidence="1">
    <location>
        <begin position="975"/>
        <end position="992"/>
    </location>
</feature>
<dbReference type="HOGENOM" id="CLU_008872_0_0_1"/>
<feature type="compositionally biased region" description="Polar residues" evidence="1">
    <location>
        <begin position="181"/>
        <end position="199"/>
    </location>
</feature>
<dbReference type="OrthoDB" id="5874112at2759"/>
<dbReference type="EMBL" id="DS268468">
    <property type="protein sequence ID" value="EFP07203.1"/>
    <property type="molecule type" value="Genomic_DNA"/>
</dbReference>
<dbReference type="PANTHER" id="PTHR24216">
    <property type="entry name" value="PAXILLIN-RELATED"/>
    <property type="match status" value="1"/>
</dbReference>
<feature type="region of interest" description="Disordered" evidence="1">
    <location>
        <begin position="961"/>
        <end position="1008"/>
    </location>
</feature>
<organism evidence="3">
    <name type="scientific">Caenorhabditis remanei</name>
    <name type="common">Caenorhabditis vulgaris</name>
    <dbReference type="NCBI Taxonomy" id="31234"/>
    <lineage>
        <taxon>Eukaryota</taxon>
        <taxon>Metazoa</taxon>
        <taxon>Ecdysozoa</taxon>
        <taxon>Nematoda</taxon>
        <taxon>Chromadorea</taxon>
        <taxon>Rhabditida</taxon>
        <taxon>Rhabditina</taxon>
        <taxon>Rhabditomorpha</taxon>
        <taxon>Rhabditoidea</taxon>
        <taxon>Rhabditidae</taxon>
        <taxon>Peloderinae</taxon>
        <taxon>Caenorhabditis</taxon>
    </lineage>
</organism>
<reference evidence="2" key="1">
    <citation type="submission" date="2007-07" db="EMBL/GenBank/DDBJ databases">
        <title>PCAP assembly of the Caenorhabditis remanei genome.</title>
        <authorList>
            <consortium name="The Caenorhabditis remanei Sequencing Consortium"/>
            <person name="Wilson R.K."/>
        </authorList>
    </citation>
    <scope>NUCLEOTIDE SEQUENCE [LARGE SCALE GENOMIC DNA]</scope>
    <source>
        <strain evidence="2">PB4641</strain>
    </source>
</reference>
<dbReference type="InParanoid" id="E3MR27"/>
<feature type="region of interest" description="Disordered" evidence="1">
    <location>
        <begin position="570"/>
        <end position="600"/>
    </location>
</feature>
<evidence type="ECO:0000256" key="1">
    <source>
        <dbReference type="SAM" id="MobiDB-lite"/>
    </source>
</evidence>
<proteinExistence type="predicted"/>
<dbReference type="AlphaFoldDB" id="E3MR27"/>
<protein>
    <submittedName>
        <fullName evidence="2">Uncharacterized protein</fullName>
    </submittedName>
</protein>
<feature type="region of interest" description="Disordered" evidence="1">
    <location>
        <begin position="708"/>
        <end position="769"/>
    </location>
</feature>
<sequence length="1168" mass="131868">MPLREPIRVDPEEPSTSTGPQRRLDENLRKFDELFSKTPPTLWEVCAENQRGRLVKTKYSTELRSLRGVNFKEILKSHQIVLNDLARISGTTFGELCEGLQFLVHFKKIPIFKTKKEDALEFFQLVCNCIHFSNDRWTNVLDSKNLLNPRTTDLVKKSIARSKCPLPPKGAKEGEEVVETAATSSLFPPSKHTTPSPVTRLQDREKVPIPPPPSVDVLYKGPFNVLEDEYLRPIHRFNFSKTTDNKFTVVHEKLLKQVTKNNGNIRVKELELSDLDYYQDDKDIQPTQISFRLDSVVQIVHFDLPKVEDDGYFSPNLPSRGWYLLDKYMESNVECTEAFKHVRPNGRPMKPGFKRGVLHAHECLQFHMAGRHIHGFFDVWEESERGWQLSNGKWINRRYLVDIYNQLMFPLYVEWCHWSATLRWAFEKYSWYGLRLMSMVKRHGHELRNAGDLLFSRYPRHITDTIRYDLTTTKGRNQFYTAIQQENNTVVDRFVVTTLHSYDVHEDGRRRKRRAPKSDEMQLLATGTPPKMSRSPRKALEPPQKLWTGVHPTRRSVNPQKENMDKYYVNPTHTSPHMPSTSQPSILNRTPPTPGFKRKIAENGHHFTPVSHPPPAKKLSITLDSWDNHRAHDAIEEEHVDETEENPNEEDCRQNVWVPQDRGQEVPPEDYAREIIDHCKCGNTFIHTFITTFSKTFDMNHIHHLSVQGRENEPALKSEATPPSIPAPKPRRRKSNTKTSLEPPPPSVEPEKTTLNTNLESTKPPTSTVLTPLSAVSALTVTPSPSNGHLLVPPGKTVSKQTTRVQYSMKPPIPPSANKTVYPVKKLANSSPIVMNGAVTQTKYPAASLASGTPSIGSRPHPYGVQQKAPYYPAGMRSRVAQQTTPYVVHNQENGAFKSTPLPPISTPLPPHRTPLQSYQTPASRAIQNQKNGVAGTDLCRRVMPFNLSMALWAEERNREKNLLPGDPGAFPTRQWPPPSKIDTPINPPTPTVPYQSQRATSSGPPPVDYRSFSNVTRPASNTPPLAAPTVCLPPPHAPAPSNALERSVGVTNTRQERPSVANSRALVDGVAATVNGYHPTTSSTPLPATIPMGANPMVTTRMAPVSVAADLNSISLRKYSHHFRKQNGTMTPEQIGNAIRNESQRFQEDNNGAEGPTVRTFLMNLKN</sequence>